<dbReference type="AlphaFoldDB" id="A0A6P5S751"/>
<dbReference type="Pfam" id="PF00891">
    <property type="entry name" value="Methyltransf_2"/>
    <property type="match status" value="1"/>
</dbReference>
<dbReference type="InterPro" id="IPR016461">
    <property type="entry name" value="COMT-like"/>
</dbReference>
<dbReference type="CDD" id="cd02440">
    <property type="entry name" value="AdoMet_MTases"/>
    <property type="match status" value="1"/>
</dbReference>
<dbReference type="KEGG" id="pavi:110753722"/>
<organism evidence="8 9">
    <name type="scientific">Prunus avium</name>
    <name type="common">Cherry</name>
    <name type="synonym">Cerasus avium</name>
    <dbReference type="NCBI Taxonomy" id="42229"/>
    <lineage>
        <taxon>Eukaryota</taxon>
        <taxon>Viridiplantae</taxon>
        <taxon>Streptophyta</taxon>
        <taxon>Embryophyta</taxon>
        <taxon>Tracheophyta</taxon>
        <taxon>Spermatophyta</taxon>
        <taxon>Magnoliopsida</taxon>
        <taxon>eudicotyledons</taxon>
        <taxon>Gunneridae</taxon>
        <taxon>Pentapetalae</taxon>
        <taxon>rosids</taxon>
        <taxon>fabids</taxon>
        <taxon>Rosales</taxon>
        <taxon>Rosaceae</taxon>
        <taxon>Amygdaloideae</taxon>
        <taxon>Amygdaleae</taxon>
        <taxon>Prunus</taxon>
    </lineage>
</organism>
<dbReference type="PROSITE" id="PS51683">
    <property type="entry name" value="SAM_OMT_II"/>
    <property type="match status" value="1"/>
</dbReference>
<dbReference type="GO" id="GO:0008171">
    <property type="term" value="F:O-methyltransferase activity"/>
    <property type="evidence" value="ECO:0007669"/>
    <property type="project" value="InterPro"/>
</dbReference>
<feature type="active site" description="Proton acceptor" evidence="5">
    <location>
        <position position="262"/>
    </location>
</feature>
<dbReference type="SUPFAM" id="SSF46785">
    <property type="entry name" value="Winged helix' DNA-binding domain"/>
    <property type="match status" value="1"/>
</dbReference>
<evidence type="ECO:0000256" key="2">
    <source>
        <dbReference type="ARBA" id="ARBA00022679"/>
    </source>
</evidence>
<dbReference type="RefSeq" id="XP_021810362.1">
    <property type="nucleotide sequence ID" value="XM_021954670.1"/>
</dbReference>
<dbReference type="InterPro" id="IPR029063">
    <property type="entry name" value="SAM-dependent_MTases_sf"/>
</dbReference>
<gene>
    <name evidence="9" type="primary">LOC110753722</name>
</gene>
<comment type="similarity">
    <text evidence="4">Belongs to the class I-like SAM-binding methyltransferase superfamily. Cation-independent O-methyltransferase family.</text>
</comment>
<evidence type="ECO:0000256" key="1">
    <source>
        <dbReference type="ARBA" id="ARBA00022603"/>
    </source>
</evidence>
<dbReference type="GO" id="GO:0032259">
    <property type="term" value="P:methylation"/>
    <property type="evidence" value="ECO:0007669"/>
    <property type="project" value="UniProtKB-KW"/>
</dbReference>
<dbReference type="Gramene" id="Pav_sc0000373.1_g1010.1.mk:mrna">
    <property type="protein sequence ID" value="Pav_sc0000373.1_g1010.1.mk:mrna"/>
    <property type="gene ID" value="Pav_sc0000373.1_g1010.1.mk"/>
</dbReference>
<accession>A0A6P5S751</accession>
<keyword evidence="1" id="KW-0489">Methyltransferase</keyword>
<evidence type="ECO:0000259" key="6">
    <source>
        <dbReference type="Pfam" id="PF00891"/>
    </source>
</evidence>
<evidence type="ECO:0000313" key="9">
    <source>
        <dbReference type="RefSeq" id="XP_021810362.1"/>
    </source>
</evidence>
<dbReference type="FunFam" id="1.10.10.10:FF:000836">
    <property type="entry name" value="O-methyltransferase family protein"/>
    <property type="match status" value="1"/>
</dbReference>
<sequence length="359" mass="40170">MEDKQRELGGEEKEEEHAKLEIWKYVFGFVEIAVVKCAIELGIADAIESHGSPMTLLELSSALRCDLSPLYRIMRVLVHLKIFKEEIAIHYLGSKSYAQTPLSKRLLRSGEKSMAALILLESSPVMLAPWHGLSARIQGNLRNPVFEEVHGEDIWSFGAANPDHNKLFNEAMACDARVHVPEVIGSCIEVFKGLDTIVDVGAGDGTALRLLVEACPWIRGINFDLPHVVSVAQEYDRIENVGGDMFDYVPKADAVVIKGVLHDWGDDECIRILKKCREAIPEDKGKVIIVEAIIDEKYEKEDTKLTDVRLMLDMVMMAHTNTGKERTLKEWEYVLGEAGFSRHTITPIHAVPSVIQAFP</sequence>
<protein>
    <submittedName>
        <fullName evidence="9">(RS)-norcoclaurine 6-O-methyltransferase-like</fullName>
    </submittedName>
</protein>
<proteinExistence type="inferred from homology"/>
<evidence type="ECO:0000256" key="4">
    <source>
        <dbReference type="ARBA" id="ARBA00038277"/>
    </source>
</evidence>
<evidence type="ECO:0000259" key="7">
    <source>
        <dbReference type="Pfam" id="PF08100"/>
    </source>
</evidence>
<keyword evidence="3" id="KW-0949">S-adenosyl-L-methionine</keyword>
<dbReference type="InterPro" id="IPR001077">
    <property type="entry name" value="COMT_C"/>
</dbReference>
<feature type="domain" description="O-methyltransferase C-terminal" evidence="6">
    <location>
        <begin position="130"/>
        <end position="341"/>
    </location>
</feature>
<dbReference type="PIRSF" id="PIRSF005739">
    <property type="entry name" value="O-mtase"/>
    <property type="match status" value="1"/>
</dbReference>
<dbReference type="InterPro" id="IPR012967">
    <property type="entry name" value="COMT_dimerisation"/>
</dbReference>
<dbReference type="GeneID" id="110753722"/>
<evidence type="ECO:0000256" key="5">
    <source>
        <dbReference type="PIRSR" id="PIRSR005739-1"/>
    </source>
</evidence>
<evidence type="ECO:0000313" key="8">
    <source>
        <dbReference type="Proteomes" id="UP000515124"/>
    </source>
</evidence>
<dbReference type="Pfam" id="PF08100">
    <property type="entry name" value="Dimerisation"/>
    <property type="match status" value="1"/>
</dbReference>
<dbReference type="Gene3D" id="3.40.50.150">
    <property type="entry name" value="Vaccinia Virus protein VP39"/>
    <property type="match status" value="1"/>
</dbReference>
<dbReference type="SUPFAM" id="SSF53335">
    <property type="entry name" value="S-adenosyl-L-methionine-dependent methyltransferases"/>
    <property type="match status" value="1"/>
</dbReference>
<dbReference type="PANTHER" id="PTHR11746">
    <property type="entry name" value="O-METHYLTRANSFERASE"/>
    <property type="match status" value="1"/>
</dbReference>
<dbReference type="FunFam" id="3.40.50.150:FF:000294">
    <property type="entry name" value="O-methyltransferase family protein"/>
    <property type="match status" value="1"/>
</dbReference>
<dbReference type="Gene3D" id="1.10.10.10">
    <property type="entry name" value="Winged helix-like DNA-binding domain superfamily/Winged helix DNA-binding domain"/>
    <property type="match status" value="1"/>
</dbReference>
<keyword evidence="2" id="KW-0808">Transferase</keyword>
<name>A0A6P5S751_PRUAV</name>
<reference evidence="9" key="1">
    <citation type="submission" date="2025-08" db="UniProtKB">
        <authorList>
            <consortium name="RefSeq"/>
        </authorList>
    </citation>
    <scope>IDENTIFICATION</scope>
</reference>
<dbReference type="Proteomes" id="UP000515124">
    <property type="component" value="Unplaced"/>
</dbReference>
<keyword evidence="8" id="KW-1185">Reference proteome</keyword>
<dbReference type="InterPro" id="IPR036390">
    <property type="entry name" value="WH_DNA-bd_sf"/>
</dbReference>
<evidence type="ECO:0000256" key="3">
    <source>
        <dbReference type="ARBA" id="ARBA00022691"/>
    </source>
</evidence>
<feature type="domain" description="O-methyltransferase dimerisation" evidence="7">
    <location>
        <begin position="23"/>
        <end position="109"/>
    </location>
</feature>
<dbReference type="InterPro" id="IPR036388">
    <property type="entry name" value="WH-like_DNA-bd_sf"/>
</dbReference>
<dbReference type="GO" id="GO:0046983">
    <property type="term" value="F:protein dimerization activity"/>
    <property type="evidence" value="ECO:0007669"/>
    <property type="project" value="InterPro"/>
</dbReference>